<dbReference type="EMBL" id="JAGQLF010000023">
    <property type="protein sequence ID" value="MCA9386880.1"/>
    <property type="molecule type" value="Genomic_DNA"/>
</dbReference>
<reference evidence="1" key="1">
    <citation type="submission" date="2020-04" db="EMBL/GenBank/DDBJ databases">
        <authorList>
            <person name="Zhang T."/>
        </authorList>
    </citation>
    <scope>NUCLEOTIDE SEQUENCE</scope>
    <source>
        <strain evidence="1">HKST-UBA09</strain>
    </source>
</reference>
<accession>A0A955LB08</accession>
<comment type="caution">
    <text evidence="1">The sequence shown here is derived from an EMBL/GenBank/DDBJ whole genome shotgun (WGS) entry which is preliminary data.</text>
</comment>
<organism evidence="1 2">
    <name type="scientific">Candidatus Dojkabacteria bacterium</name>
    <dbReference type="NCBI Taxonomy" id="2099670"/>
    <lineage>
        <taxon>Bacteria</taxon>
        <taxon>Candidatus Dojkabacteria</taxon>
    </lineage>
</organism>
<gene>
    <name evidence="1" type="ORF">KC669_02485</name>
</gene>
<sequence length="158" mass="17927">MDTSELLSEGLKAGFGGGTSVGSPDRGSFILQSSHYELDGNIYHDEWVNGGGQELIRTSDGQAMTRTYVGNVISEVRLEELGITEKDVMKLLMKVIQEYAEHTRFDTDFEIQIEDWHYSYSVTYRKEDPFIINGIEEISYKNISVFVHTFGISKVIEE</sequence>
<protein>
    <submittedName>
        <fullName evidence="1">Uncharacterized protein</fullName>
    </submittedName>
</protein>
<reference evidence="1" key="2">
    <citation type="journal article" date="2021" name="Microbiome">
        <title>Successional dynamics and alternative stable states in a saline activated sludge microbial community over 9 years.</title>
        <authorList>
            <person name="Wang Y."/>
            <person name="Ye J."/>
            <person name="Ju F."/>
            <person name="Liu L."/>
            <person name="Boyd J.A."/>
            <person name="Deng Y."/>
            <person name="Parks D.H."/>
            <person name="Jiang X."/>
            <person name="Yin X."/>
            <person name="Woodcroft B.J."/>
            <person name="Tyson G.W."/>
            <person name="Hugenholtz P."/>
            <person name="Polz M.F."/>
            <person name="Zhang T."/>
        </authorList>
    </citation>
    <scope>NUCLEOTIDE SEQUENCE</scope>
    <source>
        <strain evidence="1">HKST-UBA09</strain>
    </source>
</reference>
<name>A0A955LB08_9BACT</name>
<dbReference type="Proteomes" id="UP000714915">
    <property type="component" value="Unassembled WGS sequence"/>
</dbReference>
<evidence type="ECO:0000313" key="1">
    <source>
        <dbReference type="EMBL" id="MCA9386880.1"/>
    </source>
</evidence>
<dbReference type="AlphaFoldDB" id="A0A955LB08"/>
<evidence type="ECO:0000313" key="2">
    <source>
        <dbReference type="Proteomes" id="UP000714915"/>
    </source>
</evidence>
<proteinExistence type="predicted"/>